<gene>
    <name evidence="12" type="ORF">PRZ48_006742</name>
</gene>
<sequence>MEANRQTFANNLAAFVQNEGIDGIDIDWEYPGAPDDEGSNIPVGSAESGPDYLEFLKLLRAALPSKCSLSISLPASYYYLKAFPVQDMAPVVDYYIYMTYDLHG</sequence>
<evidence type="ECO:0000256" key="1">
    <source>
        <dbReference type="ARBA" id="ARBA00000822"/>
    </source>
</evidence>
<dbReference type="PROSITE" id="PS51910">
    <property type="entry name" value="GH18_2"/>
    <property type="match status" value="1"/>
</dbReference>
<evidence type="ECO:0000256" key="6">
    <source>
        <dbReference type="ARBA" id="ARBA00023277"/>
    </source>
</evidence>
<evidence type="ECO:0000256" key="4">
    <source>
        <dbReference type="ARBA" id="ARBA00023024"/>
    </source>
</evidence>
<evidence type="ECO:0000256" key="9">
    <source>
        <dbReference type="RuleBase" id="RU000489"/>
    </source>
</evidence>
<protein>
    <recommendedName>
        <fullName evidence="11">GH18 domain-containing protein</fullName>
    </recommendedName>
</protein>
<dbReference type="PROSITE" id="PS01095">
    <property type="entry name" value="GH18_1"/>
    <property type="match status" value="1"/>
</dbReference>
<keyword evidence="13" id="KW-1185">Reference proteome</keyword>
<keyword evidence="6" id="KW-0119">Carbohydrate metabolism</keyword>
<evidence type="ECO:0000256" key="10">
    <source>
        <dbReference type="RuleBase" id="RU004453"/>
    </source>
</evidence>
<evidence type="ECO:0000256" key="5">
    <source>
        <dbReference type="ARBA" id="ARBA00023026"/>
    </source>
</evidence>
<dbReference type="InterPro" id="IPR001579">
    <property type="entry name" value="Glyco_hydro_18_chit_AS"/>
</dbReference>
<dbReference type="PANTHER" id="PTHR47700:SF2">
    <property type="entry name" value="CHITINASE"/>
    <property type="match status" value="1"/>
</dbReference>
<keyword evidence="2" id="KW-0147">Chitin-binding</keyword>
<keyword evidence="4" id="KW-0146">Chitin degradation</keyword>
<evidence type="ECO:0000256" key="3">
    <source>
        <dbReference type="ARBA" id="ARBA00022801"/>
    </source>
</evidence>
<accession>A0ABR0ENX2</accession>
<dbReference type="Pfam" id="PF00704">
    <property type="entry name" value="Glyco_hydro_18"/>
    <property type="match status" value="1"/>
</dbReference>
<comment type="caution">
    <text evidence="12">The sequence shown here is derived from an EMBL/GenBank/DDBJ whole genome shotgun (WGS) entry which is preliminary data.</text>
</comment>
<dbReference type="EMBL" id="JAXOVC010000004">
    <property type="protein sequence ID" value="KAK4503314.1"/>
    <property type="molecule type" value="Genomic_DNA"/>
</dbReference>
<organism evidence="12 13">
    <name type="scientific">Zasmidium cellare</name>
    <name type="common">Wine cellar mold</name>
    <name type="synonym">Racodium cellare</name>
    <dbReference type="NCBI Taxonomy" id="395010"/>
    <lineage>
        <taxon>Eukaryota</taxon>
        <taxon>Fungi</taxon>
        <taxon>Dikarya</taxon>
        <taxon>Ascomycota</taxon>
        <taxon>Pezizomycotina</taxon>
        <taxon>Dothideomycetes</taxon>
        <taxon>Dothideomycetidae</taxon>
        <taxon>Mycosphaerellales</taxon>
        <taxon>Mycosphaerellaceae</taxon>
        <taxon>Zasmidium</taxon>
    </lineage>
</organism>
<keyword evidence="5" id="KW-0843">Virulence</keyword>
<name>A0ABR0ENX2_ZASCE</name>
<keyword evidence="8" id="KW-0624">Polysaccharide degradation</keyword>
<dbReference type="InterPro" id="IPR017853">
    <property type="entry name" value="GH"/>
</dbReference>
<comment type="catalytic activity">
    <reaction evidence="1">
        <text>Random endo-hydrolysis of N-acetyl-beta-D-glucosaminide (1-&gt;4)-beta-linkages in chitin and chitodextrins.</text>
        <dbReference type="EC" id="3.2.1.14"/>
    </reaction>
</comment>
<dbReference type="SUPFAM" id="SSF51445">
    <property type="entry name" value="(Trans)glycosidases"/>
    <property type="match status" value="1"/>
</dbReference>
<dbReference type="Gene3D" id="3.20.20.80">
    <property type="entry name" value="Glycosidases"/>
    <property type="match status" value="1"/>
</dbReference>
<reference evidence="12 13" key="1">
    <citation type="journal article" date="2023" name="G3 (Bethesda)">
        <title>A chromosome-level genome assembly of Zasmidium syzygii isolated from banana leaves.</title>
        <authorList>
            <person name="van Westerhoven A.C."/>
            <person name="Mehrabi R."/>
            <person name="Talebi R."/>
            <person name="Steentjes M.B.F."/>
            <person name="Corcolon B."/>
            <person name="Chong P.A."/>
            <person name="Kema G.H.J."/>
            <person name="Seidl M.F."/>
        </authorList>
    </citation>
    <scope>NUCLEOTIDE SEQUENCE [LARGE SCALE GENOMIC DNA]</scope>
    <source>
        <strain evidence="12 13">P124</strain>
    </source>
</reference>
<evidence type="ECO:0000256" key="8">
    <source>
        <dbReference type="ARBA" id="ARBA00023326"/>
    </source>
</evidence>
<proteinExistence type="inferred from homology"/>
<evidence type="ECO:0000313" key="13">
    <source>
        <dbReference type="Proteomes" id="UP001305779"/>
    </source>
</evidence>
<dbReference type="InterPro" id="IPR053214">
    <property type="entry name" value="LysM12-like"/>
</dbReference>
<evidence type="ECO:0000313" key="12">
    <source>
        <dbReference type="EMBL" id="KAK4503314.1"/>
    </source>
</evidence>
<comment type="similarity">
    <text evidence="10">Belongs to the glycosyl hydrolase 18 family.</text>
</comment>
<feature type="domain" description="GH18" evidence="11">
    <location>
        <begin position="1"/>
        <end position="104"/>
    </location>
</feature>
<keyword evidence="3 9" id="KW-0378">Hydrolase</keyword>
<dbReference type="InterPro" id="IPR001223">
    <property type="entry name" value="Glyco_hydro18_cat"/>
</dbReference>
<dbReference type="PANTHER" id="PTHR47700">
    <property type="entry name" value="V CHITINASE, PUTATIVE (AFU_ORTHOLOGUE AFUA_6G13720)-RELATED"/>
    <property type="match status" value="1"/>
</dbReference>
<evidence type="ECO:0000256" key="2">
    <source>
        <dbReference type="ARBA" id="ARBA00022669"/>
    </source>
</evidence>
<keyword evidence="7 9" id="KW-0326">Glycosidase</keyword>
<evidence type="ECO:0000259" key="11">
    <source>
        <dbReference type="PROSITE" id="PS51910"/>
    </source>
</evidence>
<dbReference type="Proteomes" id="UP001305779">
    <property type="component" value="Unassembled WGS sequence"/>
</dbReference>
<evidence type="ECO:0000256" key="7">
    <source>
        <dbReference type="ARBA" id="ARBA00023295"/>
    </source>
</evidence>